<proteinExistence type="predicted"/>
<comment type="caution">
    <text evidence="1">The sequence shown here is derived from an EMBL/GenBank/DDBJ whole genome shotgun (WGS) entry which is preliminary data.</text>
</comment>
<protein>
    <recommendedName>
        <fullName evidence="3">CBS domain-containing protein</fullName>
    </recommendedName>
</protein>
<keyword evidence="2" id="KW-1185">Reference proteome</keyword>
<dbReference type="InterPro" id="IPR046342">
    <property type="entry name" value="CBS_dom_sf"/>
</dbReference>
<reference evidence="1 2" key="1">
    <citation type="submission" date="2020-08" db="EMBL/GenBank/DDBJ databases">
        <title>Sequencing the genomes of 1000 actinobacteria strains.</title>
        <authorList>
            <person name="Klenk H.-P."/>
        </authorList>
    </citation>
    <scope>NUCLEOTIDE SEQUENCE [LARGE SCALE GENOMIC DNA]</scope>
    <source>
        <strain evidence="1 2">DSM 105369</strain>
    </source>
</reference>
<accession>A0A839NBW5</accession>
<dbReference type="EMBL" id="JACHVQ010000003">
    <property type="protein sequence ID" value="MBB2893464.1"/>
    <property type="molecule type" value="Genomic_DNA"/>
</dbReference>
<organism evidence="1 2">
    <name type="scientific">Flexivirga oryzae</name>
    <dbReference type="NCBI Taxonomy" id="1794944"/>
    <lineage>
        <taxon>Bacteria</taxon>
        <taxon>Bacillati</taxon>
        <taxon>Actinomycetota</taxon>
        <taxon>Actinomycetes</taxon>
        <taxon>Micrococcales</taxon>
        <taxon>Dermacoccaceae</taxon>
        <taxon>Flexivirga</taxon>
    </lineage>
</organism>
<gene>
    <name evidence="1" type="ORF">FHU39_003495</name>
</gene>
<dbReference type="AlphaFoldDB" id="A0A839NBW5"/>
<evidence type="ECO:0000313" key="2">
    <source>
        <dbReference type="Proteomes" id="UP000559182"/>
    </source>
</evidence>
<sequence length="276" mass="30215">MTSDVHDEFRARRVAPAATDERWSPFVASQLSTSLEGAVSISISESCAVALDRLVSAEFDQAPVHSGGETIGWVHLRDLKMGEGTVEECLTPLSRTPIVAATTSLSHVLPAVRSGFVFTVHGAGLSGFVVPSDLDRHAVRGHFYLTIAEIEMCLSDLVGAGVPDANIEALVCHSAGAGRFKRARKEGKDTRIVEYLDLRDLLNVYANRVDLEVPERVSATMDELPEFRNVIMHATKPLVVEYPPQRLADLDARIRELRDYVCKAAEHVAPRGWFGV</sequence>
<dbReference type="Proteomes" id="UP000559182">
    <property type="component" value="Unassembled WGS sequence"/>
</dbReference>
<evidence type="ECO:0000313" key="1">
    <source>
        <dbReference type="EMBL" id="MBB2893464.1"/>
    </source>
</evidence>
<evidence type="ECO:0008006" key="3">
    <source>
        <dbReference type="Google" id="ProtNLM"/>
    </source>
</evidence>
<dbReference type="RefSeq" id="WP_183321873.1">
    <property type="nucleotide sequence ID" value="NZ_JACHVQ010000003.1"/>
</dbReference>
<name>A0A839NBW5_9MICO</name>
<dbReference type="SUPFAM" id="SSF54631">
    <property type="entry name" value="CBS-domain pair"/>
    <property type="match status" value="1"/>
</dbReference>